<accession>A0A0R3RAF7</accession>
<proteinExistence type="predicted"/>
<sequence length="152" mass="17601">LNSEQSTRVYLHQIKMKDCMKNELKGQQTCKTNLAEASVKNEQPDRQKIWKKIAKCLCSFASRFFSNLNFDNSKPRFFAYLVRVLTSFISISEESSKQRLQESLTEVLKELCNNTEFWKASDRLKRFNTASQSICGRKALASLKHLLSILEP</sequence>
<evidence type="ECO:0000313" key="1">
    <source>
        <dbReference type="WBParaSite" id="BTMF_0001702001-mRNA-1"/>
    </source>
</evidence>
<dbReference type="WBParaSite" id="BTMF_0001702001-mRNA-1">
    <property type="protein sequence ID" value="BTMF_0001702001-mRNA-1"/>
    <property type="gene ID" value="BTMF_0001702001"/>
</dbReference>
<dbReference type="AlphaFoldDB" id="A0A0R3RAF7"/>
<name>A0A0R3RAF7_9BILA</name>
<protein>
    <submittedName>
        <fullName evidence="1">Fanconi anemia group I protein</fullName>
    </submittedName>
</protein>
<reference evidence="1" key="1">
    <citation type="submission" date="2017-02" db="UniProtKB">
        <authorList>
            <consortium name="WormBaseParasite"/>
        </authorList>
    </citation>
    <scope>IDENTIFICATION</scope>
</reference>
<organism evidence="1">
    <name type="scientific">Brugia timori</name>
    <dbReference type="NCBI Taxonomy" id="42155"/>
    <lineage>
        <taxon>Eukaryota</taxon>
        <taxon>Metazoa</taxon>
        <taxon>Ecdysozoa</taxon>
        <taxon>Nematoda</taxon>
        <taxon>Chromadorea</taxon>
        <taxon>Rhabditida</taxon>
        <taxon>Spirurina</taxon>
        <taxon>Spiruromorpha</taxon>
        <taxon>Filarioidea</taxon>
        <taxon>Onchocercidae</taxon>
        <taxon>Brugia</taxon>
    </lineage>
</organism>
<dbReference type="STRING" id="42155.A0A0R3RAF7"/>